<dbReference type="InterPro" id="IPR009057">
    <property type="entry name" value="Homeodomain-like_sf"/>
</dbReference>
<feature type="transmembrane region" description="Helical" evidence="5">
    <location>
        <begin position="96"/>
        <end position="117"/>
    </location>
</feature>
<dbReference type="PANTHER" id="PTHR43280:SF29">
    <property type="entry name" value="ARAC-FAMILY TRANSCRIPTIONAL REGULATOR"/>
    <property type="match status" value="1"/>
</dbReference>
<feature type="region of interest" description="Disordered" evidence="4">
    <location>
        <begin position="358"/>
        <end position="381"/>
    </location>
</feature>
<evidence type="ECO:0000313" key="8">
    <source>
        <dbReference type="Proteomes" id="UP001500604"/>
    </source>
</evidence>
<gene>
    <name evidence="7" type="ORF">GCM10023116_25850</name>
</gene>
<evidence type="ECO:0000256" key="2">
    <source>
        <dbReference type="ARBA" id="ARBA00023125"/>
    </source>
</evidence>
<dbReference type="SUPFAM" id="SSF46689">
    <property type="entry name" value="Homeodomain-like"/>
    <property type="match status" value="1"/>
</dbReference>
<dbReference type="InterPro" id="IPR018060">
    <property type="entry name" value="HTH_AraC"/>
</dbReference>
<dbReference type="SMART" id="SM00342">
    <property type="entry name" value="HTH_ARAC"/>
    <property type="match status" value="1"/>
</dbReference>
<dbReference type="RefSeq" id="WP_345196443.1">
    <property type="nucleotide sequence ID" value="NZ_BAABFL010000384.1"/>
</dbReference>
<feature type="transmembrane region" description="Helical" evidence="5">
    <location>
        <begin position="191"/>
        <end position="211"/>
    </location>
</feature>
<keyword evidence="8" id="KW-1185">Reference proteome</keyword>
<feature type="transmembrane region" description="Helical" evidence="5">
    <location>
        <begin position="63"/>
        <end position="84"/>
    </location>
</feature>
<comment type="caution">
    <text evidence="7">The sequence shown here is derived from an EMBL/GenBank/DDBJ whole genome shotgun (WGS) entry which is preliminary data.</text>
</comment>
<dbReference type="PROSITE" id="PS01124">
    <property type="entry name" value="HTH_ARAC_FAMILY_2"/>
    <property type="match status" value="1"/>
</dbReference>
<evidence type="ECO:0000256" key="4">
    <source>
        <dbReference type="SAM" id="MobiDB-lite"/>
    </source>
</evidence>
<name>A0ABP8V398_9GAMM</name>
<evidence type="ECO:0000256" key="1">
    <source>
        <dbReference type="ARBA" id="ARBA00023015"/>
    </source>
</evidence>
<keyword evidence="1" id="KW-0805">Transcription regulation</keyword>
<organism evidence="7 8">
    <name type="scientific">Kistimonas scapharcae</name>
    <dbReference type="NCBI Taxonomy" id="1036133"/>
    <lineage>
        <taxon>Bacteria</taxon>
        <taxon>Pseudomonadati</taxon>
        <taxon>Pseudomonadota</taxon>
        <taxon>Gammaproteobacteria</taxon>
        <taxon>Oceanospirillales</taxon>
        <taxon>Endozoicomonadaceae</taxon>
        <taxon>Kistimonas</taxon>
    </lineage>
</organism>
<sequence>MLPIQQASLFFCLSLTLLNLILVTASGRREPVTHCFALLQLCLIAYLIQPLTLQLEAGFLVDWVVALGRNALPCIFWLVCLLAFNDEFRLNRRVLLTASVVALFGPMLKLVFHIVGYQPSLWINFFSHWIPQSIEFLLIGHALITIGRYLREDLIQNRRRLRGWLLGCTGFYIASVVLMEQLIGLNDNIRIMNSIMLAAFLLIFNALLLRFKTDLLYPARRQKQEIIFTYNNNTAIDVNKSEKPASADPIEDTTFSRLQSLMETEFIYREDSLTIGELAGRLNMQEYRLRSLINRQLGYRNFNDYLNHFRIREIRERLSDPNQKEIPILTIALEAGFHSLSAFNRAFKNRMGITPSQYCEERQRLPEKPAPTPLTDSETTD</sequence>
<dbReference type="PRINTS" id="PR00032">
    <property type="entry name" value="HTHARAC"/>
</dbReference>
<dbReference type="InterPro" id="IPR020449">
    <property type="entry name" value="Tscrpt_reg_AraC-type_HTH"/>
</dbReference>
<dbReference type="EMBL" id="BAABFL010000384">
    <property type="protein sequence ID" value="GAA4650302.1"/>
    <property type="molecule type" value="Genomic_DNA"/>
</dbReference>
<keyword evidence="2" id="KW-0238">DNA-binding</keyword>
<feature type="transmembrane region" description="Helical" evidence="5">
    <location>
        <begin position="161"/>
        <end position="179"/>
    </location>
</feature>
<dbReference type="Pfam" id="PF12833">
    <property type="entry name" value="HTH_18"/>
    <property type="match status" value="1"/>
</dbReference>
<evidence type="ECO:0000259" key="6">
    <source>
        <dbReference type="PROSITE" id="PS01124"/>
    </source>
</evidence>
<evidence type="ECO:0000313" key="7">
    <source>
        <dbReference type="EMBL" id="GAA4650302.1"/>
    </source>
</evidence>
<feature type="transmembrane region" description="Helical" evidence="5">
    <location>
        <begin position="129"/>
        <end position="149"/>
    </location>
</feature>
<keyword evidence="5" id="KW-0812">Transmembrane</keyword>
<keyword evidence="3" id="KW-0804">Transcription</keyword>
<proteinExistence type="predicted"/>
<dbReference type="PANTHER" id="PTHR43280">
    <property type="entry name" value="ARAC-FAMILY TRANSCRIPTIONAL REGULATOR"/>
    <property type="match status" value="1"/>
</dbReference>
<feature type="transmembrane region" description="Helical" evidence="5">
    <location>
        <begin position="6"/>
        <end position="25"/>
    </location>
</feature>
<dbReference type="Gene3D" id="1.10.10.60">
    <property type="entry name" value="Homeodomain-like"/>
    <property type="match status" value="1"/>
</dbReference>
<keyword evidence="5" id="KW-0472">Membrane</keyword>
<dbReference type="InterPro" id="IPR018062">
    <property type="entry name" value="HTH_AraC-typ_CS"/>
</dbReference>
<feature type="transmembrane region" description="Helical" evidence="5">
    <location>
        <begin position="32"/>
        <end position="51"/>
    </location>
</feature>
<feature type="domain" description="HTH araC/xylS-type" evidence="6">
    <location>
        <begin position="256"/>
        <end position="361"/>
    </location>
</feature>
<keyword evidence="5" id="KW-1133">Transmembrane helix</keyword>
<reference evidence="8" key="1">
    <citation type="journal article" date="2019" name="Int. J. Syst. Evol. Microbiol.">
        <title>The Global Catalogue of Microorganisms (GCM) 10K type strain sequencing project: providing services to taxonomists for standard genome sequencing and annotation.</title>
        <authorList>
            <consortium name="The Broad Institute Genomics Platform"/>
            <consortium name="The Broad Institute Genome Sequencing Center for Infectious Disease"/>
            <person name="Wu L."/>
            <person name="Ma J."/>
        </authorList>
    </citation>
    <scope>NUCLEOTIDE SEQUENCE [LARGE SCALE GENOMIC DNA]</scope>
    <source>
        <strain evidence="8">JCM 17805</strain>
    </source>
</reference>
<dbReference type="Proteomes" id="UP001500604">
    <property type="component" value="Unassembled WGS sequence"/>
</dbReference>
<evidence type="ECO:0000256" key="3">
    <source>
        <dbReference type="ARBA" id="ARBA00023163"/>
    </source>
</evidence>
<accession>A0ABP8V398</accession>
<protein>
    <recommendedName>
        <fullName evidence="6">HTH araC/xylS-type domain-containing protein</fullName>
    </recommendedName>
</protein>
<dbReference type="PROSITE" id="PS00041">
    <property type="entry name" value="HTH_ARAC_FAMILY_1"/>
    <property type="match status" value="1"/>
</dbReference>
<evidence type="ECO:0000256" key="5">
    <source>
        <dbReference type="SAM" id="Phobius"/>
    </source>
</evidence>